<evidence type="ECO:0000313" key="1">
    <source>
        <dbReference type="EMBL" id="CAG8629968.1"/>
    </source>
</evidence>
<dbReference type="Proteomes" id="UP000789860">
    <property type="component" value="Unassembled WGS sequence"/>
</dbReference>
<reference evidence="1" key="1">
    <citation type="submission" date="2021-06" db="EMBL/GenBank/DDBJ databases">
        <authorList>
            <person name="Kallberg Y."/>
            <person name="Tangrot J."/>
            <person name="Rosling A."/>
        </authorList>
    </citation>
    <scope>NUCLEOTIDE SEQUENCE</scope>
    <source>
        <strain evidence="1">AU212A</strain>
    </source>
</reference>
<protein>
    <submittedName>
        <fullName evidence="1">9037_t:CDS:1</fullName>
    </submittedName>
</protein>
<accession>A0ACA9N5Q2</accession>
<comment type="caution">
    <text evidence="1">The sequence shown here is derived from an EMBL/GenBank/DDBJ whole genome shotgun (WGS) entry which is preliminary data.</text>
</comment>
<proteinExistence type="predicted"/>
<organism evidence="1 2">
    <name type="scientific">Scutellospora calospora</name>
    <dbReference type="NCBI Taxonomy" id="85575"/>
    <lineage>
        <taxon>Eukaryota</taxon>
        <taxon>Fungi</taxon>
        <taxon>Fungi incertae sedis</taxon>
        <taxon>Mucoromycota</taxon>
        <taxon>Glomeromycotina</taxon>
        <taxon>Glomeromycetes</taxon>
        <taxon>Diversisporales</taxon>
        <taxon>Gigasporaceae</taxon>
        <taxon>Scutellospora</taxon>
    </lineage>
</organism>
<keyword evidence="2" id="KW-1185">Reference proteome</keyword>
<dbReference type="EMBL" id="CAJVPM010019459">
    <property type="protein sequence ID" value="CAG8629968.1"/>
    <property type="molecule type" value="Genomic_DNA"/>
</dbReference>
<feature type="non-terminal residue" evidence="1">
    <location>
        <position position="1"/>
    </location>
</feature>
<name>A0ACA9N5Q2_9GLOM</name>
<gene>
    <name evidence="1" type="ORF">SCALOS_LOCUS7933</name>
</gene>
<evidence type="ECO:0000313" key="2">
    <source>
        <dbReference type="Proteomes" id="UP000789860"/>
    </source>
</evidence>
<sequence>SEDSSIFDFGKVSDEKGRIGIEEEEESNELSPESVEDENDENDHKHEYCEHYKSEEENYVNIWN</sequence>